<dbReference type="AGR" id="WB:WBGene00005539"/>
<keyword evidence="1" id="KW-0472">Membrane</keyword>
<protein>
    <submittedName>
        <fullName evidence="2">Serpentine Receptor, class H</fullName>
    </submittedName>
</protein>
<dbReference type="Pfam" id="PF10327">
    <property type="entry name" value="7TM_GPCR_Sri"/>
    <property type="match status" value="1"/>
</dbReference>
<keyword evidence="1" id="KW-1133">Transmembrane helix</keyword>
<feature type="transmembrane region" description="Helical" evidence="1">
    <location>
        <begin position="279"/>
        <end position="302"/>
    </location>
</feature>
<gene>
    <name evidence="2 4" type="primary">sri-27</name>
    <name evidence="2" type="ORF">CELE_ZK697.4</name>
    <name evidence="4" type="ORF">ZK697.4</name>
</gene>
<dbReference type="Proteomes" id="UP000001940">
    <property type="component" value="Chromosome V"/>
</dbReference>
<dbReference type="EMBL" id="BX284605">
    <property type="protein sequence ID" value="CCD74365.1"/>
    <property type="molecule type" value="Genomic_DNA"/>
</dbReference>
<feature type="transmembrane region" description="Helical" evidence="1">
    <location>
        <begin position="20"/>
        <end position="40"/>
    </location>
</feature>
<sequence length="332" mass="38878">MSDQQTFNIDFNVPFHLVYHYYISGTVAFFLNTFVIYLIIFHSSRLDSFKFYLLAFQISCLICDLNTAFLMQPIGLFPICAGYSYGILSRVFSWSSHLLMTIFTFLISEQVNILAICFLRKHKAIMSLEDITSSANYIYHVWYSFCLLFPFAIAFSIYRSGDTLHEQMRILEELYPEYAGQFGNLREFQYYPMNNKLILFFALVTFGTTKSTVLITCLVYRMYTALTRIQSRLSTYDLVKHKVVLKSLIVQFLTTPISFIPVFVIMMTVIVPTYHSQEISWVACMVSTTHSIFNSIVVILTYPEFRRVVVFWKTWKKKTKTSQRILINCFKI</sequence>
<dbReference type="GeneID" id="191902"/>
<dbReference type="STRING" id="6239.ZK697.4.1"/>
<dbReference type="PaxDb" id="6239-ZK697.4"/>
<keyword evidence="3" id="KW-1185">Reference proteome</keyword>
<evidence type="ECO:0000313" key="3">
    <source>
        <dbReference type="Proteomes" id="UP000001940"/>
    </source>
</evidence>
<proteinExistence type="predicted"/>
<dbReference type="RefSeq" id="NP_503490.1">
    <property type="nucleotide sequence ID" value="NM_071089.1"/>
</dbReference>
<dbReference type="OMA" id="YIMNERL"/>
<dbReference type="WormBase" id="ZK697.4">
    <property type="protein sequence ID" value="CE26352"/>
    <property type="gene ID" value="WBGene00005539"/>
    <property type="gene designation" value="sri-27"/>
</dbReference>
<dbReference type="OrthoDB" id="5862349at2759"/>
<evidence type="ECO:0000313" key="4">
    <source>
        <dbReference type="WormBase" id="ZK697.4"/>
    </source>
</evidence>
<dbReference type="PhylomeDB" id="O44574"/>
<keyword evidence="2" id="KW-0675">Receptor</keyword>
<name>O44574_CAEEL</name>
<evidence type="ECO:0000313" key="2">
    <source>
        <dbReference type="EMBL" id="CCD74365.1"/>
    </source>
</evidence>
<dbReference type="InterPro" id="IPR019429">
    <property type="entry name" value="7TM_GPCR_serpentine_rcpt_Sri"/>
</dbReference>
<feature type="transmembrane region" description="Helical" evidence="1">
    <location>
        <begin position="197"/>
        <end position="223"/>
    </location>
</feature>
<keyword evidence="1" id="KW-0812">Transmembrane</keyword>
<dbReference type="PANTHER" id="PTHR45830">
    <property type="entry name" value="SERPENTINE RECEPTOR, CLASS I"/>
    <property type="match status" value="1"/>
</dbReference>
<dbReference type="PIR" id="F88956">
    <property type="entry name" value="F88956"/>
</dbReference>
<dbReference type="Gene3D" id="1.20.1070.10">
    <property type="entry name" value="Rhodopsin 7-helix transmembrane proteins"/>
    <property type="match status" value="1"/>
</dbReference>
<feature type="transmembrane region" description="Helical" evidence="1">
    <location>
        <begin position="243"/>
        <end position="267"/>
    </location>
</feature>
<dbReference type="InParanoid" id="O44574"/>
<dbReference type="KEGG" id="cel:CELE_ZK697.4"/>
<accession>O44574</accession>
<organism evidence="2 3">
    <name type="scientific">Caenorhabditis elegans</name>
    <dbReference type="NCBI Taxonomy" id="6239"/>
    <lineage>
        <taxon>Eukaryota</taxon>
        <taxon>Metazoa</taxon>
        <taxon>Ecdysozoa</taxon>
        <taxon>Nematoda</taxon>
        <taxon>Chromadorea</taxon>
        <taxon>Rhabditida</taxon>
        <taxon>Rhabditina</taxon>
        <taxon>Rhabditomorpha</taxon>
        <taxon>Rhabditoidea</taxon>
        <taxon>Rhabditidae</taxon>
        <taxon>Peloderinae</taxon>
        <taxon>Caenorhabditis</taxon>
    </lineage>
</organism>
<dbReference type="HOGENOM" id="CLU_067919_1_0_1"/>
<dbReference type="CTD" id="191902"/>
<dbReference type="UCSC" id="ZK697.4">
    <property type="organism name" value="c. elegans"/>
</dbReference>
<dbReference type="FunCoup" id="O44574">
    <property type="interactions" value="151"/>
</dbReference>
<feature type="transmembrane region" description="Helical" evidence="1">
    <location>
        <begin position="94"/>
        <end position="119"/>
    </location>
</feature>
<dbReference type="AlphaFoldDB" id="O44574"/>
<reference evidence="2 3" key="1">
    <citation type="journal article" date="1998" name="Science">
        <title>Genome sequence of the nematode C. elegans: a platform for investigating biology.</title>
        <authorList>
            <consortium name="The C. elegans sequencing consortium"/>
            <person name="Sulson J.E."/>
            <person name="Waterston R."/>
        </authorList>
    </citation>
    <scope>NUCLEOTIDE SEQUENCE [LARGE SCALE GENOMIC DNA]</scope>
    <source>
        <strain evidence="2 3">Bristol N2</strain>
    </source>
</reference>
<dbReference type="PANTHER" id="PTHR45830:SF12">
    <property type="entry name" value="G_PROTEIN_RECEP_F1_2 DOMAIN-CONTAINING PROTEIN-RELATED"/>
    <property type="match status" value="1"/>
</dbReference>
<evidence type="ECO:0000256" key="1">
    <source>
        <dbReference type="SAM" id="Phobius"/>
    </source>
</evidence>
<dbReference type="SMR" id="O44574"/>
<feature type="transmembrane region" description="Helical" evidence="1">
    <location>
        <begin position="140"/>
        <end position="158"/>
    </location>
</feature>
<dbReference type="eggNOG" id="ENOG502TJC1">
    <property type="taxonomic scope" value="Eukaryota"/>
</dbReference>